<gene>
    <name evidence="2" type="ORF">CMEL01_06868</name>
</gene>
<protein>
    <submittedName>
        <fullName evidence="2">Uncharacterized protein</fullName>
    </submittedName>
</protein>
<dbReference type="EMBL" id="MLGG01000046">
    <property type="protein sequence ID" value="KAK1452294.1"/>
    <property type="molecule type" value="Genomic_DNA"/>
</dbReference>
<name>A0AAI9UA74_9PEZI</name>
<accession>A0AAI9UA74</accession>
<dbReference type="AlphaFoldDB" id="A0AAI9UA74"/>
<comment type="caution">
    <text evidence="2">The sequence shown here is derived from an EMBL/GenBank/DDBJ whole genome shotgun (WGS) entry which is preliminary data.</text>
</comment>
<feature type="region of interest" description="Disordered" evidence="1">
    <location>
        <begin position="1"/>
        <end position="20"/>
    </location>
</feature>
<sequence>MRLHCGTRGGEQVGSGRKEEGDEGTLRWWRVSLRSSPSPPYVPIHPCLSFADHADGGLRVLFMILSNLSTAIVSVAISTLPLHPLSCLTFAHPPRKSRSCCRRYTAISRLGLFSIRGLVIIPFSSFAQSLVQGKSTPKSDAIATFRHLAFLSPSCRRADLRYRFPTLATNTCGISSLPLHCARILTLVPRHRPYLETPAHCGTSHRLPSPIAPYLVSVHGSTDPTYDCRCLSEPVARLRFYCGALSHCDIVSSLDV</sequence>
<reference evidence="2 3" key="1">
    <citation type="submission" date="2016-10" db="EMBL/GenBank/DDBJ databases">
        <title>The genome sequence of Colletotrichum fioriniae PJ7.</title>
        <authorList>
            <person name="Baroncelli R."/>
        </authorList>
    </citation>
    <scope>NUCLEOTIDE SEQUENCE [LARGE SCALE GENOMIC DNA]</scope>
    <source>
        <strain evidence="2">Col 31</strain>
    </source>
</reference>
<evidence type="ECO:0000313" key="3">
    <source>
        <dbReference type="Proteomes" id="UP001239795"/>
    </source>
</evidence>
<keyword evidence="3" id="KW-1185">Reference proteome</keyword>
<organism evidence="2 3">
    <name type="scientific">Colletotrichum melonis</name>
    <dbReference type="NCBI Taxonomy" id="1209925"/>
    <lineage>
        <taxon>Eukaryota</taxon>
        <taxon>Fungi</taxon>
        <taxon>Dikarya</taxon>
        <taxon>Ascomycota</taxon>
        <taxon>Pezizomycotina</taxon>
        <taxon>Sordariomycetes</taxon>
        <taxon>Hypocreomycetidae</taxon>
        <taxon>Glomerellales</taxon>
        <taxon>Glomerellaceae</taxon>
        <taxon>Colletotrichum</taxon>
        <taxon>Colletotrichum acutatum species complex</taxon>
    </lineage>
</organism>
<proteinExistence type="predicted"/>
<evidence type="ECO:0000256" key="1">
    <source>
        <dbReference type="SAM" id="MobiDB-lite"/>
    </source>
</evidence>
<evidence type="ECO:0000313" key="2">
    <source>
        <dbReference type="EMBL" id="KAK1452294.1"/>
    </source>
</evidence>
<dbReference type="Proteomes" id="UP001239795">
    <property type="component" value="Unassembled WGS sequence"/>
</dbReference>